<dbReference type="InterPro" id="IPR002938">
    <property type="entry name" value="FAD-bd"/>
</dbReference>
<dbReference type="Pfam" id="PF01494">
    <property type="entry name" value="FAD_binding_3"/>
    <property type="match status" value="1"/>
</dbReference>
<evidence type="ECO:0000256" key="1">
    <source>
        <dbReference type="ARBA" id="ARBA00022630"/>
    </source>
</evidence>
<comment type="caution">
    <text evidence="5">The sequence shown here is derived from an EMBL/GenBank/DDBJ whole genome shotgun (WGS) entry which is preliminary data.</text>
</comment>
<dbReference type="Gene3D" id="3.40.30.120">
    <property type="match status" value="1"/>
</dbReference>
<dbReference type="Gene3D" id="3.30.9.10">
    <property type="entry name" value="D-Amino Acid Oxidase, subunit A, domain 2"/>
    <property type="match status" value="1"/>
</dbReference>
<keyword evidence="6" id="KW-1185">Reference proteome</keyword>
<keyword evidence="3" id="KW-0560">Oxidoreductase</keyword>
<evidence type="ECO:0000256" key="3">
    <source>
        <dbReference type="ARBA" id="ARBA00023002"/>
    </source>
</evidence>
<dbReference type="OrthoDB" id="2690153at2759"/>
<dbReference type="SUPFAM" id="SSF51905">
    <property type="entry name" value="FAD/NAD(P)-binding domain"/>
    <property type="match status" value="1"/>
</dbReference>
<dbReference type="InterPro" id="IPR036188">
    <property type="entry name" value="FAD/NAD-bd_sf"/>
</dbReference>
<dbReference type="PANTHER" id="PTHR43004:SF8">
    <property type="entry name" value="FAD-BINDING DOMAIN-CONTAINING PROTEIN-RELATED"/>
    <property type="match status" value="1"/>
</dbReference>
<protein>
    <recommendedName>
        <fullName evidence="4">FAD-binding domain-containing protein</fullName>
    </recommendedName>
</protein>
<dbReference type="Proteomes" id="UP000800093">
    <property type="component" value="Unassembled WGS sequence"/>
</dbReference>
<dbReference type="AlphaFoldDB" id="A0A9P4KE14"/>
<sequence length="603" mass="66729">MGSSQEILINTAKQRLTMETEFLIVGAGPAGASLGCFLARYGISGLMISAASGTADTPRAHINNMAALETLRDIGLWDDCKKLGVHGPIIRNYRWCESMSGEEYARNFAWGNGERMGDYEQVSPCHHMDLPQWLLEPILVRYATANGFKLRFDTELLSFIQDKPDGKITCSVKDNITGSEFQIVTKYLFGADGGRSVVAKQLDLPMTVIPGGGLAYNILVRADLGHLMQHREGILHWCLRLHRDYPFMFTGRMVKPWNEWMFVVFPKGPDSPVPSYSNEEWGNVVADYIDDPSVEVKVLNVSKWMINETSADSISKGNIFCLGDAIHRHPPTLGMGSNTSIQDSFNLAWKIALVSNGVASPKLLETYNAERQPVGAQLVKLSNDTLRKHIAVWMALGVMPPGSPEKLRLATIRALKENSPKGREARKNLKEKVDDMQHETHALGIEMGQTYVSRAVYSSDELGPYKSEGKEAEDPQLFYTPSTYPGRRLPHVWLNTPIPGNMVSTLDVAGKGGFSLFTGIGGDGWKAAAEGVSKELGMEIKSVSIGPGQDWEDAYLDWVDKRGVQEDGAVLVRPDFFVAWRANESGNELERLRKALKSVLHLS</sequence>
<dbReference type="EMBL" id="ML986594">
    <property type="protein sequence ID" value="KAF2266956.1"/>
    <property type="molecule type" value="Genomic_DNA"/>
</dbReference>
<feature type="domain" description="FAD-binding" evidence="4">
    <location>
        <begin position="19"/>
        <end position="381"/>
    </location>
</feature>
<evidence type="ECO:0000313" key="5">
    <source>
        <dbReference type="EMBL" id="KAF2266956.1"/>
    </source>
</evidence>
<proteinExistence type="predicted"/>
<dbReference type="GO" id="GO:0071949">
    <property type="term" value="F:FAD binding"/>
    <property type="evidence" value="ECO:0007669"/>
    <property type="project" value="InterPro"/>
</dbReference>
<dbReference type="GO" id="GO:0016709">
    <property type="term" value="F:oxidoreductase activity, acting on paired donors, with incorporation or reduction of molecular oxygen, NAD(P)H as one donor, and incorporation of one atom of oxygen"/>
    <property type="evidence" value="ECO:0007669"/>
    <property type="project" value="UniProtKB-ARBA"/>
</dbReference>
<dbReference type="InterPro" id="IPR050641">
    <property type="entry name" value="RIFMO-like"/>
</dbReference>
<reference evidence="6" key="1">
    <citation type="journal article" date="2020" name="Stud. Mycol.">
        <title>101 Dothideomycetes genomes: A test case for predicting lifestyles and emergence of pathogens.</title>
        <authorList>
            <person name="Haridas S."/>
            <person name="Albert R."/>
            <person name="Binder M."/>
            <person name="Bloem J."/>
            <person name="LaButti K."/>
            <person name="Salamov A."/>
            <person name="Andreopoulos B."/>
            <person name="Baker S."/>
            <person name="Barry K."/>
            <person name="Bills G."/>
            <person name="Bluhm B."/>
            <person name="Cannon C."/>
            <person name="Castanera R."/>
            <person name="Culley D."/>
            <person name="Daum C."/>
            <person name="Ezra D."/>
            <person name="Gonzalez J."/>
            <person name="Henrissat B."/>
            <person name="Kuo A."/>
            <person name="Liang C."/>
            <person name="Lipzen A."/>
            <person name="Lutzoni F."/>
            <person name="Magnuson J."/>
            <person name="Mondo S."/>
            <person name="Nolan M."/>
            <person name="Ohm R."/>
            <person name="Pangilinan J."/>
            <person name="Park H.-J."/>
            <person name="Ramirez L."/>
            <person name="Alfaro M."/>
            <person name="Sun H."/>
            <person name="Tritt A."/>
            <person name="Yoshinaga Y."/>
            <person name="Zwiers L.-H."/>
            <person name="Turgeon B."/>
            <person name="Goodwin S."/>
            <person name="Spatafora J."/>
            <person name="Crous P."/>
            <person name="Grigoriev I."/>
        </authorList>
    </citation>
    <scope>NUCLEOTIDE SEQUENCE [LARGE SCALE GENOMIC DNA]</scope>
    <source>
        <strain evidence="6">CBS 304.66</strain>
    </source>
</reference>
<keyword evidence="1" id="KW-0285">Flavoprotein</keyword>
<organism evidence="5 6">
    <name type="scientific">Lojkania enalia</name>
    <dbReference type="NCBI Taxonomy" id="147567"/>
    <lineage>
        <taxon>Eukaryota</taxon>
        <taxon>Fungi</taxon>
        <taxon>Dikarya</taxon>
        <taxon>Ascomycota</taxon>
        <taxon>Pezizomycotina</taxon>
        <taxon>Dothideomycetes</taxon>
        <taxon>Pleosporomycetidae</taxon>
        <taxon>Pleosporales</taxon>
        <taxon>Pleosporales incertae sedis</taxon>
        <taxon>Lojkania</taxon>
    </lineage>
</organism>
<dbReference type="PANTHER" id="PTHR43004">
    <property type="entry name" value="TRK SYSTEM POTASSIUM UPTAKE PROTEIN"/>
    <property type="match status" value="1"/>
</dbReference>
<accession>A0A9P4KE14</accession>
<name>A0A9P4KE14_9PLEO</name>
<dbReference type="PRINTS" id="PR00420">
    <property type="entry name" value="RNGMNOXGNASE"/>
</dbReference>
<dbReference type="Pfam" id="PF21274">
    <property type="entry name" value="Rng_hyd_C"/>
    <property type="match status" value="1"/>
</dbReference>
<dbReference type="Gene3D" id="3.50.50.60">
    <property type="entry name" value="FAD/NAD(P)-binding domain"/>
    <property type="match status" value="1"/>
</dbReference>
<gene>
    <name evidence="5" type="ORF">CC78DRAFT_490816</name>
</gene>
<keyword evidence="2" id="KW-0274">FAD</keyword>
<evidence type="ECO:0000313" key="6">
    <source>
        <dbReference type="Proteomes" id="UP000800093"/>
    </source>
</evidence>
<evidence type="ECO:0000259" key="4">
    <source>
        <dbReference type="Pfam" id="PF01494"/>
    </source>
</evidence>
<evidence type="ECO:0000256" key="2">
    <source>
        <dbReference type="ARBA" id="ARBA00022827"/>
    </source>
</evidence>